<evidence type="ECO:0000256" key="10">
    <source>
        <dbReference type="SAM" id="MobiDB-lite"/>
    </source>
</evidence>
<feature type="compositionally biased region" description="Low complexity" evidence="10">
    <location>
        <begin position="922"/>
        <end position="932"/>
    </location>
</feature>
<evidence type="ECO:0000256" key="3">
    <source>
        <dbReference type="ARBA" id="ARBA00004496"/>
    </source>
</evidence>
<feature type="compositionally biased region" description="Low complexity" evidence="10">
    <location>
        <begin position="170"/>
        <end position="181"/>
    </location>
</feature>
<evidence type="ECO:0000256" key="9">
    <source>
        <dbReference type="ARBA" id="ARBA00022842"/>
    </source>
</evidence>
<keyword evidence="14" id="KW-1185">Reference proteome</keyword>
<protein>
    <recommendedName>
        <fullName evidence="5">polynucleotide adenylyltransferase</fullName>
        <ecNumber evidence="5">2.7.7.19</ecNumber>
    </recommendedName>
</protein>
<feature type="domain" description="Poly(A) RNA polymerase mitochondrial-like central palm" evidence="12">
    <location>
        <begin position="221"/>
        <end position="322"/>
    </location>
</feature>
<dbReference type="SUPFAM" id="SSF81631">
    <property type="entry name" value="PAP/OAS1 substrate-binding domain"/>
    <property type="match status" value="1"/>
</dbReference>
<dbReference type="Pfam" id="PF03828">
    <property type="entry name" value="PAP_assoc"/>
    <property type="match status" value="1"/>
</dbReference>
<dbReference type="InterPro" id="IPR043519">
    <property type="entry name" value="NT_sf"/>
</dbReference>
<evidence type="ECO:0000313" key="14">
    <source>
        <dbReference type="Proteomes" id="UP001175261"/>
    </source>
</evidence>
<evidence type="ECO:0000256" key="8">
    <source>
        <dbReference type="ARBA" id="ARBA00022723"/>
    </source>
</evidence>
<dbReference type="PANTHER" id="PTHR12271:SF40">
    <property type="entry name" value="POLY(A) RNA POLYMERASE GLD2"/>
    <property type="match status" value="1"/>
</dbReference>
<accession>A0AA39L8Q8</accession>
<dbReference type="Pfam" id="PF22600">
    <property type="entry name" value="MTPAP-like_central"/>
    <property type="match status" value="1"/>
</dbReference>
<dbReference type="Gene3D" id="3.30.460.10">
    <property type="entry name" value="Beta Polymerase, domain 2"/>
    <property type="match status" value="1"/>
</dbReference>
<dbReference type="GO" id="GO:0031123">
    <property type="term" value="P:RNA 3'-end processing"/>
    <property type="evidence" value="ECO:0007669"/>
    <property type="project" value="TreeGrafter"/>
</dbReference>
<dbReference type="GO" id="GO:0010605">
    <property type="term" value="P:negative regulation of macromolecule metabolic process"/>
    <property type="evidence" value="ECO:0007669"/>
    <property type="project" value="UniProtKB-ARBA"/>
</dbReference>
<reference evidence="13" key="1">
    <citation type="submission" date="2022-10" db="EMBL/GenBank/DDBJ databases">
        <title>Determination and structural analysis of whole genome sequence of Sarocladium strictum F4-1.</title>
        <authorList>
            <person name="Hu L."/>
            <person name="Jiang Y."/>
        </authorList>
    </citation>
    <scope>NUCLEOTIDE SEQUENCE</scope>
    <source>
        <strain evidence="13">F4-1</strain>
    </source>
</reference>
<proteinExistence type="inferred from homology"/>
<keyword evidence="8" id="KW-0479">Metal-binding</keyword>
<dbReference type="PANTHER" id="PTHR12271">
    <property type="entry name" value="POLY A POLYMERASE CID PAP -RELATED"/>
    <property type="match status" value="1"/>
</dbReference>
<comment type="subcellular location">
    <subcellularLocation>
        <location evidence="3">Cytoplasm</location>
    </subcellularLocation>
</comment>
<feature type="region of interest" description="Disordered" evidence="10">
    <location>
        <begin position="907"/>
        <end position="937"/>
    </location>
</feature>
<dbReference type="EC" id="2.7.7.19" evidence="5"/>
<dbReference type="Proteomes" id="UP001175261">
    <property type="component" value="Unassembled WGS sequence"/>
</dbReference>
<feature type="compositionally biased region" description="Acidic residues" evidence="10">
    <location>
        <begin position="363"/>
        <end position="378"/>
    </location>
</feature>
<keyword evidence="6" id="KW-0963">Cytoplasm</keyword>
<comment type="caution">
    <text evidence="13">The sequence shown here is derived from an EMBL/GenBank/DDBJ whole genome shotgun (WGS) entry which is preliminary data.</text>
</comment>
<keyword evidence="9" id="KW-0460">Magnesium</keyword>
<feature type="domain" description="PAP-associated" evidence="11">
    <location>
        <begin position="851"/>
        <end position="900"/>
    </location>
</feature>
<evidence type="ECO:0000256" key="7">
    <source>
        <dbReference type="ARBA" id="ARBA00022679"/>
    </source>
</evidence>
<dbReference type="AlphaFoldDB" id="A0AA39L8Q8"/>
<evidence type="ECO:0000256" key="1">
    <source>
        <dbReference type="ARBA" id="ARBA00001936"/>
    </source>
</evidence>
<evidence type="ECO:0000256" key="4">
    <source>
        <dbReference type="ARBA" id="ARBA00008593"/>
    </source>
</evidence>
<feature type="compositionally biased region" description="Polar residues" evidence="10">
    <location>
        <begin position="117"/>
        <end position="131"/>
    </location>
</feature>
<evidence type="ECO:0000256" key="5">
    <source>
        <dbReference type="ARBA" id="ARBA00012388"/>
    </source>
</evidence>
<dbReference type="InterPro" id="IPR054708">
    <property type="entry name" value="MTPAP-like_central"/>
</dbReference>
<organism evidence="13 14">
    <name type="scientific">Sarocladium strictum</name>
    <name type="common">Black bundle disease fungus</name>
    <name type="synonym">Acremonium strictum</name>
    <dbReference type="NCBI Taxonomy" id="5046"/>
    <lineage>
        <taxon>Eukaryota</taxon>
        <taxon>Fungi</taxon>
        <taxon>Dikarya</taxon>
        <taxon>Ascomycota</taxon>
        <taxon>Pezizomycotina</taxon>
        <taxon>Sordariomycetes</taxon>
        <taxon>Hypocreomycetidae</taxon>
        <taxon>Hypocreales</taxon>
        <taxon>Sarocladiaceae</taxon>
        <taxon>Sarocladium</taxon>
    </lineage>
</organism>
<name>A0AA39L8Q8_SARSR</name>
<evidence type="ECO:0000256" key="6">
    <source>
        <dbReference type="ARBA" id="ARBA00022490"/>
    </source>
</evidence>
<dbReference type="GO" id="GO:1990817">
    <property type="term" value="F:poly(A) RNA polymerase activity"/>
    <property type="evidence" value="ECO:0007669"/>
    <property type="project" value="UniProtKB-EC"/>
</dbReference>
<evidence type="ECO:0000259" key="11">
    <source>
        <dbReference type="Pfam" id="PF03828"/>
    </source>
</evidence>
<dbReference type="GO" id="GO:0050265">
    <property type="term" value="F:RNA uridylyltransferase activity"/>
    <property type="evidence" value="ECO:0007669"/>
    <property type="project" value="TreeGrafter"/>
</dbReference>
<keyword evidence="7" id="KW-0808">Transferase</keyword>
<dbReference type="GO" id="GO:0005737">
    <property type="term" value="C:cytoplasm"/>
    <property type="evidence" value="ECO:0007669"/>
    <property type="project" value="UniProtKB-SubCell"/>
</dbReference>
<gene>
    <name evidence="13" type="ORF">NLU13_4999</name>
</gene>
<feature type="compositionally biased region" description="Polar residues" evidence="10">
    <location>
        <begin position="27"/>
        <end position="55"/>
    </location>
</feature>
<feature type="region of interest" description="Disordered" evidence="10">
    <location>
        <begin position="27"/>
        <end position="81"/>
    </location>
</feature>
<dbReference type="Gene3D" id="1.10.1410.10">
    <property type="match status" value="1"/>
</dbReference>
<evidence type="ECO:0000256" key="2">
    <source>
        <dbReference type="ARBA" id="ARBA00001946"/>
    </source>
</evidence>
<dbReference type="SUPFAM" id="SSF81301">
    <property type="entry name" value="Nucleotidyltransferase"/>
    <property type="match status" value="1"/>
</dbReference>
<comment type="cofactor">
    <cofactor evidence="1">
        <name>Mn(2+)</name>
        <dbReference type="ChEBI" id="CHEBI:29035"/>
    </cofactor>
</comment>
<feature type="region of interest" description="Disordered" evidence="10">
    <location>
        <begin position="338"/>
        <end position="392"/>
    </location>
</feature>
<dbReference type="InterPro" id="IPR002058">
    <property type="entry name" value="PAP_assoc"/>
</dbReference>
<comment type="similarity">
    <text evidence="4">Belongs to the DNA polymerase type-B-like family.</text>
</comment>
<sequence length="1044" mass="117009">MNSSDQPGLGRPPPGLEERLHNLLISNNFNGQPLPQQEFSANENDGNSRSEQILGQVSGGGATVAARGGGKKRPNQAQRRQMNAELSLVVDTRAIEPPLHQQHFQGHRGGYGHNTHGHQQQQWRSAESSQEQHIRWNQGHQNQSGYHQPRHQQHDQSFRRHQGHPQNFRQGQGYQGQPHQHQQFAVRPEEITAQSALLEELCFKHVTGSEIELSEIAEKEAFRQRIEHLSREVITRHEVGDNANSHFPPLSVELKCFGSLSSGFATKASDMDLGLVTPYSPLQPDEPDSPIPRLLEKALLNVGLGARLLTKTRVPIIKLCERPPPSLLEDLLAEREKWETGGGKEQQDAQDDTNAGDNHASAEEDDDREPQESEEEVAPEFYFDVPTKDGGPPKRMWLKQSRNQTLANYHGTAKRVLRKAGGRDVTLGNYRELSDFEWDILNCICKAFVRGLEDARLRDQLSKWPSLSFDAAAGTPYRYSLMAVATQVEGEQLLQQWDQKIASEHMSLKPRAGHAVLQWNQLRLRETYGIDPLAWAKEIQLALDRIKKLPSVQLITLEQQPHELPTAYYTRAKSVIRVLAEHNQEPAEVMMTQYIAGIQPSSIRKAVMIAYQDSSYTMDMAALSRRHKALHLAAKFEQALTKNLYPEEQVPDITTYVELLRQPMVNISTDPTAPNWVVPIGSENAALIARVQTLKDPHAFAVNQPKDRYKDKLEFPKTGVGAQCDINFSAHLALQNTLLLRCYSHTDPRVRPMVLFIKHWAKVRGINSGYRGTLSSYGYVLMVLHYLVNVARPFVCPNLQQLAPPPPANATPSELEGTYQCRGYDVRFWRNEEEILHLARANQLTHNKDPIGHLLRGFFEYYAQTGMMSDGSGRGFDWGRDVLSLRTPGGLLSKQEKGWTGAKTTVEVRGPAHGPKSSVDVTTPSSPLTPQPSMNPSVVTDTTVTNKNAAGGEVKEVRHRYLFAIEDPFELEHNVARTVTHNGIVSIRDEFRRAWRLLRAAGQGVIQEDLLKDVSAVDEGGKSPFLAMLDDIHGLSGAELGSRP</sequence>
<comment type="cofactor">
    <cofactor evidence="2">
        <name>Mg(2+)</name>
        <dbReference type="ChEBI" id="CHEBI:18420"/>
    </cofactor>
</comment>
<evidence type="ECO:0000313" key="13">
    <source>
        <dbReference type="EMBL" id="KAK0388756.1"/>
    </source>
</evidence>
<dbReference type="EMBL" id="JAPDFR010000003">
    <property type="protein sequence ID" value="KAK0388756.1"/>
    <property type="molecule type" value="Genomic_DNA"/>
</dbReference>
<evidence type="ECO:0000259" key="12">
    <source>
        <dbReference type="Pfam" id="PF22600"/>
    </source>
</evidence>
<dbReference type="GO" id="GO:0046872">
    <property type="term" value="F:metal ion binding"/>
    <property type="evidence" value="ECO:0007669"/>
    <property type="project" value="UniProtKB-KW"/>
</dbReference>
<feature type="region of interest" description="Disordered" evidence="10">
    <location>
        <begin position="102"/>
        <end position="181"/>
    </location>
</feature>